<organism evidence="1 2">
    <name type="scientific">Racocetra persica</name>
    <dbReference type="NCBI Taxonomy" id="160502"/>
    <lineage>
        <taxon>Eukaryota</taxon>
        <taxon>Fungi</taxon>
        <taxon>Fungi incertae sedis</taxon>
        <taxon>Mucoromycota</taxon>
        <taxon>Glomeromycotina</taxon>
        <taxon>Glomeromycetes</taxon>
        <taxon>Diversisporales</taxon>
        <taxon>Gigasporaceae</taxon>
        <taxon>Racocetra</taxon>
    </lineage>
</organism>
<proteinExistence type="predicted"/>
<feature type="non-terminal residue" evidence="1">
    <location>
        <position position="329"/>
    </location>
</feature>
<feature type="non-terminal residue" evidence="1">
    <location>
        <position position="1"/>
    </location>
</feature>
<accession>A0ACA9RMU8</accession>
<protein>
    <submittedName>
        <fullName evidence="1">4699_t:CDS:1</fullName>
    </submittedName>
</protein>
<sequence length="329" mass="38261">HPNMKEEAEKLRTNIKQEETKNTKKIAKIIAGYYMNSFIEEYSFLSANNDFSDKNTTNIIPSSKFLEREKQRLTYTKFNAFYDDYAKKHNRRVAKLLNQTTKDNSTKLPKVIVVQPYMNAGLGNRLPVLACGFLYSMITDRLFFVEGFYNFTEYFEKDFDHDWKSVANLYKNSRFRYLHDDFEKNDFQLITRGNLSNEEINSYDILYVHTWDYVKTQYYQKVANFVDNNFGEYNIGIHLRMRKNIRISAITPTEHFCHAAKMLMIGAVKKNVTIFVAADDNENRNILINCLHSSLGSKNDSVNIIHAGNDMDVFVGDDPGTEIGAIIDL</sequence>
<dbReference type="Proteomes" id="UP000789920">
    <property type="component" value="Unassembled WGS sequence"/>
</dbReference>
<comment type="caution">
    <text evidence="1">The sequence shown here is derived from an EMBL/GenBank/DDBJ whole genome shotgun (WGS) entry which is preliminary data.</text>
</comment>
<dbReference type="EMBL" id="CAJVQC010061231">
    <property type="protein sequence ID" value="CAG8801578.1"/>
    <property type="molecule type" value="Genomic_DNA"/>
</dbReference>
<name>A0ACA9RMU8_9GLOM</name>
<evidence type="ECO:0000313" key="2">
    <source>
        <dbReference type="Proteomes" id="UP000789920"/>
    </source>
</evidence>
<reference evidence="1" key="1">
    <citation type="submission" date="2021-06" db="EMBL/GenBank/DDBJ databases">
        <authorList>
            <person name="Kallberg Y."/>
            <person name="Tangrot J."/>
            <person name="Rosling A."/>
        </authorList>
    </citation>
    <scope>NUCLEOTIDE SEQUENCE</scope>
    <source>
        <strain evidence="1">MA461A</strain>
    </source>
</reference>
<gene>
    <name evidence="1" type="ORF">RPERSI_LOCUS21138</name>
</gene>
<keyword evidence="2" id="KW-1185">Reference proteome</keyword>
<evidence type="ECO:0000313" key="1">
    <source>
        <dbReference type="EMBL" id="CAG8801578.1"/>
    </source>
</evidence>